<organism evidence="2 4">
    <name type="scientific">Bacillus subtilis</name>
    <dbReference type="NCBI Taxonomy" id="1423"/>
    <lineage>
        <taxon>Bacteria</taxon>
        <taxon>Bacillati</taxon>
        <taxon>Bacillota</taxon>
        <taxon>Bacilli</taxon>
        <taxon>Bacillales</taxon>
        <taxon>Bacillaceae</taxon>
        <taxon>Bacillus</taxon>
    </lineage>
</organism>
<reference evidence="1 3" key="1">
    <citation type="submission" date="2015-09" db="EMBL/GenBank/DDBJ databases">
        <title>Spore heat resistance.</title>
        <authorList>
            <person name="Boekhorst J."/>
            <person name="Berendsen E.M."/>
            <person name="Wells-Bennik M.H."/>
            <person name="Kuipers O.P."/>
        </authorList>
    </citation>
    <scope>NUCLEOTIDE SEQUENCE [LARGE SCALE GENOMIC DNA]</scope>
    <source>
        <strain evidence="1 3">B4122</strain>
    </source>
</reference>
<dbReference type="SUPFAM" id="SSF48371">
    <property type="entry name" value="ARM repeat"/>
    <property type="match status" value="1"/>
</dbReference>
<name>A0A165B463_BACIU</name>
<proteinExistence type="predicted"/>
<comment type="caution">
    <text evidence="2">The sequence shown here is derived from an EMBL/GenBank/DDBJ whole genome shotgun (WGS) entry which is preliminary data.</text>
</comment>
<dbReference type="PROSITE" id="PS50077">
    <property type="entry name" value="HEAT_REPEAT"/>
    <property type="match status" value="1"/>
</dbReference>
<gene>
    <name evidence="1" type="ORF">B4122_0483</name>
    <name evidence="2" type="ORF">J5227_05860</name>
</gene>
<dbReference type="InterPro" id="IPR016024">
    <property type="entry name" value="ARM-type_fold"/>
</dbReference>
<sequence length="357" mass="41746">MADLKEIYNEELISQLIHHVRSSYPDFNKNRFLDTLRLEDWPELTLKERMRRVTVSLYETLPKQYVEALAILRDTAPHFKGLSGILFPDYVEQYGLAHWEESIKALEYFTQYSTSEFAVRPFLLLDQEKMIAQLLAWSEHKNEHVRRLASEGSRPRLPWGKSIPALKSDPSPVLPILEKLMQDESLYVRKSVANNLNDISKTHPHLLRKVADQWYGTHPHTDWIIKHAHRTLLKKGDKQALALFGYENADSIQLHDLTCQPKRIVIGESLEFSFSIHSDRDQKVRIEYAIDFVKARGQRHQKVFKITETTIRKNETKPYTRNQSFKDLTTRKHYKGIHTLSVIINGEVKDSLDFQVC</sequence>
<dbReference type="Gene3D" id="1.25.40.290">
    <property type="entry name" value="ARM repeat domains"/>
    <property type="match status" value="1"/>
</dbReference>
<reference evidence="2" key="2">
    <citation type="submission" date="2021-03" db="EMBL/GenBank/DDBJ databases">
        <title>Isolation of Bacillus subtilis from fermented food sample.</title>
        <authorList>
            <person name="Lakshmanan V."/>
            <person name="Athira K."/>
            <person name="Rajagopal K."/>
        </authorList>
    </citation>
    <scope>NUCLEOTIDE SEQUENCE</scope>
    <source>
        <strain evidence="2">S1</strain>
    </source>
</reference>
<dbReference type="Pfam" id="PF08713">
    <property type="entry name" value="DNA_alkylation"/>
    <property type="match status" value="1"/>
</dbReference>
<evidence type="ECO:0000313" key="1">
    <source>
        <dbReference type="EMBL" id="KZD94726.1"/>
    </source>
</evidence>
<dbReference type="EMBL" id="LJZV01000002">
    <property type="protein sequence ID" value="KZD94726.1"/>
    <property type="molecule type" value="Genomic_DNA"/>
</dbReference>
<dbReference type="InterPro" id="IPR021133">
    <property type="entry name" value="HEAT_type_2"/>
</dbReference>
<protein>
    <submittedName>
        <fullName evidence="2">DNA alkylation repair protein</fullName>
    </submittedName>
    <submittedName>
        <fullName evidence="1">YhaZ</fullName>
    </submittedName>
</protein>
<dbReference type="EMBL" id="JAGFPW010000003">
    <property type="protein sequence ID" value="MBO3793860.1"/>
    <property type="molecule type" value="Genomic_DNA"/>
</dbReference>
<dbReference type="RefSeq" id="WP_042977723.1">
    <property type="nucleotide sequence ID" value="NZ_CP021169.1"/>
</dbReference>
<dbReference type="Proteomes" id="UP000076442">
    <property type="component" value="Unassembled WGS sequence"/>
</dbReference>
<dbReference type="Proteomes" id="UP000665181">
    <property type="component" value="Unassembled WGS sequence"/>
</dbReference>
<dbReference type="InterPro" id="IPR014825">
    <property type="entry name" value="DNA_alkylation"/>
</dbReference>
<evidence type="ECO:0000313" key="2">
    <source>
        <dbReference type="EMBL" id="MBO3793860.1"/>
    </source>
</evidence>
<dbReference type="AlphaFoldDB" id="A0A165B463"/>
<evidence type="ECO:0000313" key="3">
    <source>
        <dbReference type="Proteomes" id="UP000076442"/>
    </source>
</evidence>
<accession>A0A165B463</accession>
<evidence type="ECO:0000313" key="4">
    <source>
        <dbReference type="Proteomes" id="UP000665181"/>
    </source>
</evidence>